<dbReference type="CDD" id="cd14798">
    <property type="entry name" value="RX-CC_like"/>
    <property type="match status" value="1"/>
</dbReference>
<dbReference type="Gramene" id="Bo4g038670.1">
    <property type="protein sequence ID" value="Bo4g038670.1"/>
    <property type="gene ID" value="Bo4g038670"/>
</dbReference>
<organism evidence="9 10">
    <name type="scientific">Brassica oleracea var. oleracea</name>
    <dbReference type="NCBI Taxonomy" id="109376"/>
    <lineage>
        <taxon>Eukaryota</taxon>
        <taxon>Viridiplantae</taxon>
        <taxon>Streptophyta</taxon>
        <taxon>Embryophyta</taxon>
        <taxon>Tracheophyta</taxon>
        <taxon>Spermatophyta</taxon>
        <taxon>Magnoliopsida</taxon>
        <taxon>eudicotyledons</taxon>
        <taxon>Gunneridae</taxon>
        <taxon>Pentapetalae</taxon>
        <taxon>rosids</taxon>
        <taxon>malvids</taxon>
        <taxon>Brassicales</taxon>
        <taxon>Brassicaceae</taxon>
        <taxon>Brassiceae</taxon>
        <taxon>Brassica</taxon>
    </lineage>
</organism>
<dbReference type="PRINTS" id="PR00364">
    <property type="entry name" value="DISEASERSIST"/>
</dbReference>
<dbReference type="InterPro" id="IPR038005">
    <property type="entry name" value="RX-like_CC"/>
</dbReference>
<dbReference type="Pfam" id="PF18052">
    <property type="entry name" value="Rx_N"/>
    <property type="match status" value="1"/>
</dbReference>
<name>A0A0D3BRU7_BRAOL</name>
<evidence type="ECO:0000259" key="8">
    <source>
        <dbReference type="Pfam" id="PF23598"/>
    </source>
</evidence>
<dbReference type="EnsemblPlants" id="Bo4g038670.1">
    <property type="protein sequence ID" value="Bo4g038670.1"/>
    <property type="gene ID" value="Bo4g038670"/>
</dbReference>
<dbReference type="GO" id="GO:0006952">
    <property type="term" value="P:defense response"/>
    <property type="evidence" value="ECO:0007669"/>
    <property type="project" value="UniProtKB-KW"/>
</dbReference>
<dbReference type="InterPro" id="IPR058922">
    <property type="entry name" value="WHD_DRP"/>
</dbReference>
<dbReference type="InterPro" id="IPR002182">
    <property type="entry name" value="NB-ARC"/>
</dbReference>
<dbReference type="PANTHER" id="PTHR36766:SF30">
    <property type="entry name" value="TIR-NBS TYPE DISEASE RESISTANCE PROTEIN-RELATED"/>
    <property type="match status" value="1"/>
</dbReference>
<dbReference type="InterPro" id="IPR055414">
    <property type="entry name" value="LRR_R13L4/SHOC2-like"/>
</dbReference>
<dbReference type="Pfam" id="PF23559">
    <property type="entry name" value="WHD_DRP"/>
    <property type="match status" value="1"/>
</dbReference>
<evidence type="ECO:0000259" key="5">
    <source>
        <dbReference type="Pfam" id="PF00931"/>
    </source>
</evidence>
<evidence type="ECO:0000313" key="9">
    <source>
        <dbReference type="EnsemblPlants" id="Bo4g038670.1"/>
    </source>
</evidence>
<reference evidence="9 10" key="1">
    <citation type="journal article" date="2014" name="Genome Biol.">
        <title>Transcriptome and methylome profiling reveals relics of genome dominance in the mesopolyploid Brassica oleracea.</title>
        <authorList>
            <person name="Parkin I.A."/>
            <person name="Koh C."/>
            <person name="Tang H."/>
            <person name="Robinson S.J."/>
            <person name="Kagale S."/>
            <person name="Clarke W.E."/>
            <person name="Town C.D."/>
            <person name="Nixon J."/>
            <person name="Krishnakumar V."/>
            <person name="Bidwell S.L."/>
            <person name="Denoeud F."/>
            <person name="Belcram H."/>
            <person name="Links M.G."/>
            <person name="Just J."/>
            <person name="Clarke C."/>
            <person name="Bender T."/>
            <person name="Huebert T."/>
            <person name="Mason A.S."/>
            <person name="Pires J.C."/>
            <person name="Barker G."/>
            <person name="Moore J."/>
            <person name="Walley P.G."/>
            <person name="Manoli S."/>
            <person name="Batley J."/>
            <person name="Edwards D."/>
            <person name="Nelson M.N."/>
            <person name="Wang X."/>
            <person name="Paterson A.H."/>
            <person name="King G."/>
            <person name="Bancroft I."/>
            <person name="Chalhoub B."/>
            <person name="Sharpe A.G."/>
        </authorList>
    </citation>
    <scope>NUCLEOTIDE SEQUENCE</scope>
    <source>
        <strain evidence="9 10">cv. TO1000</strain>
    </source>
</reference>
<dbReference type="Pfam" id="PF00931">
    <property type="entry name" value="NB-ARC"/>
    <property type="match status" value="1"/>
</dbReference>
<keyword evidence="2" id="KW-0547">Nucleotide-binding</keyword>
<dbReference type="Gene3D" id="3.40.50.300">
    <property type="entry name" value="P-loop containing nucleotide triphosphate hydrolases"/>
    <property type="match status" value="1"/>
</dbReference>
<keyword evidence="3" id="KW-0611">Plant defense</keyword>
<sequence>MADAIVSFGVQKLWELLSREYERLEGVDEKVISELKSDLNMLRSFLKDADAKKHTNAMVRNCVEEIKEIVSDAEDTVETFLLKEETEKQSGILMRIRRLACIVADRREVALDMGGISKRISKVTRDMQSFGVQQMIVDNGYSQLLLHQRQREMRQTFSSVDIESDLVGLKENVDILVGYLLEEDCFQVVSITGMGGIGKTTLARQVYNHDLIIHHFDRLAWVCVSQQFTRKYVWQVMLRKLNPKYDEHVDSDMTEDQLQDKLVRFLETGKYLIFLDDVWTREDWNKIKHVFPPKKEECKVDEKMEDMGMQMVKHCGGLPLAVKVLGGLLATQYTIREWTRTYENIGSHIVRRTDDESSSVYYVAQFPEDHAIDVDKFSYHLVAEGIPKPSYYDGASVRDVAEGYVEELTKRNMVISERDGRTFRFEKCYLHDMMREGEINNPKLRALLLVWESAKEGWKLSGSFLARLKTLRVLDLSRAKFHGEKLPSDIGKLVHLRYLSLYKARFTHLPSSLRNLKLLLYLSLYVFSKTPIYVPNVLKDMRELKHLSLPGRMHEKTKLELGNLVNLESLEYFSTEHCYASDLHGMTRLETLSIYVKGKSGCNMETLSSSLHVSSFGEVLSEVSLGARAFAGKRIVCSGNGFPKLEHLVLTQQLELEEWKVEQGSMPRLHTLIISQCENLKELPHGLRLKILQQQQNTRTLYVLKRMSSCVNPP</sequence>
<feature type="domain" description="NB-ARC" evidence="5">
    <location>
        <begin position="171"/>
        <end position="300"/>
    </location>
</feature>
<evidence type="ECO:0000256" key="1">
    <source>
        <dbReference type="ARBA" id="ARBA00022737"/>
    </source>
</evidence>
<evidence type="ECO:0008006" key="11">
    <source>
        <dbReference type="Google" id="ProtNLM"/>
    </source>
</evidence>
<dbReference type="InterPro" id="IPR032675">
    <property type="entry name" value="LRR_dom_sf"/>
</dbReference>
<dbReference type="FunFam" id="3.40.50.300:FF:001091">
    <property type="entry name" value="Probable disease resistance protein At1g61300"/>
    <property type="match status" value="1"/>
</dbReference>
<dbReference type="eggNOG" id="KOG4658">
    <property type="taxonomic scope" value="Eukaryota"/>
</dbReference>
<proteinExistence type="predicted"/>
<dbReference type="Proteomes" id="UP000032141">
    <property type="component" value="Chromosome C4"/>
</dbReference>
<dbReference type="OMA" id="ICLAPEN"/>
<reference evidence="9" key="2">
    <citation type="submission" date="2015-03" db="UniProtKB">
        <authorList>
            <consortium name="EnsemblPlants"/>
        </authorList>
    </citation>
    <scope>IDENTIFICATION</scope>
</reference>
<dbReference type="GO" id="GO:0005524">
    <property type="term" value="F:ATP binding"/>
    <property type="evidence" value="ECO:0007669"/>
    <property type="project" value="UniProtKB-KW"/>
</dbReference>
<dbReference type="HOGENOM" id="CLU_000837_25_4_1"/>
<evidence type="ECO:0000256" key="3">
    <source>
        <dbReference type="ARBA" id="ARBA00022821"/>
    </source>
</evidence>
<dbReference type="GO" id="GO:0043531">
    <property type="term" value="F:ADP binding"/>
    <property type="evidence" value="ECO:0007669"/>
    <property type="project" value="InterPro"/>
</dbReference>
<feature type="domain" description="Disease resistance N-terminal" evidence="6">
    <location>
        <begin position="5"/>
        <end position="91"/>
    </location>
</feature>
<feature type="domain" description="Disease resistance protein winged helix" evidence="7">
    <location>
        <begin position="366"/>
        <end position="435"/>
    </location>
</feature>
<keyword evidence="10" id="KW-1185">Reference proteome</keyword>
<dbReference type="PANTHER" id="PTHR36766">
    <property type="entry name" value="PLANT BROAD-SPECTRUM MILDEW RESISTANCE PROTEIN RPW8"/>
    <property type="match status" value="1"/>
</dbReference>
<evidence type="ECO:0000256" key="2">
    <source>
        <dbReference type="ARBA" id="ARBA00022741"/>
    </source>
</evidence>
<feature type="domain" description="Disease resistance R13L4/SHOC-2-like LRR" evidence="8">
    <location>
        <begin position="465"/>
        <end position="612"/>
    </location>
</feature>
<dbReference type="SUPFAM" id="SSF52540">
    <property type="entry name" value="P-loop containing nucleoside triphosphate hydrolases"/>
    <property type="match status" value="1"/>
</dbReference>
<dbReference type="AlphaFoldDB" id="A0A0D3BRU7"/>
<dbReference type="SUPFAM" id="SSF52058">
    <property type="entry name" value="L domain-like"/>
    <property type="match status" value="1"/>
</dbReference>
<evidence type="ECO:0000256" key="4">
    <source>
        <dbReference type="ARBA" id="ARBA00022840"/>
    </source>
</evidence>
<keyword evidence="1" id="KW-0677">Repeat</keyword>
<dbReference type="InterPro" id="IPR041118">
    <property type="entry name" value="Rx_N"/>
</dbReference>
<evidence type="ECO:0000313" key="10">
    <source>
        <dbReference type="Proteomes" id="UP000032141"/>
    </source>
</evidence>
<dbReference type="Gene3D" id="1.20.5.4130">
    <property type="match status" value="1"/>
</dbReference>
<dbReference type="Gene3D" id="3.80.10.10">
    <property type="entry name" value="Ribonuclease Inhibitor"/>
    <property type="match status" value="1"/>
</dbReference>
<accession>A0A0D3BRU7</accession>
<evidence type="ECO:0000259" key="7">
    <source>
        <dbReference type="Pfam" id="PF23559"/>
    </source>
</evidence>
<evidence type="ECO:0000259" key="6">
    <source>
        <dbReference type="Pfam" id="PF18052"/>
    </source>
</evidence>
<dbReference type="InterPro" id="IPR027417">
    <property type="entry name" value="P-loop_NTPase"/>
</dbReference>
<protein>
    <recommendedName>
        <fullName evidence="11">NB-ARC domain-containing protein</fullName>
    </recommendedName>
</protein>
<dbReference type="GO" id="GO:0051707">
    <property type="term" value="P:response to other organism"/>
    <property type="evidence" value="ECO:0007669"/>
    <property type="project" value="UniProtKB-ARBA"/>
</dbReference>
<keyword evidence="4" id="KW-0067">ATP-binding</keyword>
<dbReference type="Pfam" id="PF23598">
    <property type="entry name" value="LRR_14"/>
    <property type="match status" value="1"/>
</dbReference>